<feature type="repeat" description="ANK" evidence="2">
    <location>
        <begin position="820"/>
        <end position="852"/>
    </location>
</feature>
<keyword evidence="6" id="KW-1185">Reference proteome</keyword>
<name>A0A2S4KYZ3_9HYPO</name>
<evidence type="ECO:0000256" key="1">
    <source>
        <dbReference type="ARBA" id="ARBA00022737"/>
    </source>
</evidence>
<evidence type="ECO:0000259" key="4">
    <source>
        <dbReference type="Pfam" id="PF24883"/>
    </source>
</evidence>
<dbReference type="PROSITE" id="PS50088">
    <property type="entry name" value="ANK_REPEAT"/>
    <property type="match status" value="7"/>
</dbReference>
<feature type="repeat" description="ANK" evidence="2">
    <location>
        <begin position="721"/>
        <end position="753"/>
    </location>
</feature>
<evidence type="ECO:0000256" key="2">
    <source>
        <dbReference type="PROSITE-ProRule" id="PRU00023"/>
    </source>
</evidence>
<comment type="caution">
    <text evidence="5">The sequence shown here is derived from an EMBL/GenBank/DDBJ whole genome shotgun (WGS) entry which is preliminary data.</text>
</comment>
<feature type="repeat" description="ANK" evidence="2">
    <location>
        <begin position="787"/>
        <end position="819"/>
    </location>
</feature>
<feature type="domain" description="Nephrocystin 3-like N-terminal" evidence="4">
    <location>
        <begin position="208"/>
        <end position="358"/>
    </location>
</feature>
<reference evidence="5 6" key="1">
    <citation type="submission" date="2018-01" db="EMBL/GenBank/DDBJ databases">
        <title>Harnessing the power of phylogenomics to disentangle the directionality and signatures of interkingdom host jumping in the parasitic fungal genus Tolypocladium.</title>
        <authorList>
            <person name="Quandt C.A."/>
            <person name="Patterson W."/>
            <person name="Spatafora J.W."/>
        </authorList>
    </citation>
    <scope>NUCLEOTIDE SEQUENCE [LARGE SCALE GENOMIC DNA]</scope>
    <source>
        <strain evidence="5 6">NRBC 100945</strain>
    </source>
</reference>
<feature type="repeat" description="ANK" evidence="2">
    <location>
        <begin position="886"/>
        <end position="918"/>
    </location>
</feature>
<keyword evidence="2" id="KW-0040">ANK repeat</keyword>
<dbReference type="InterPro" id="IPR036770">
    <property type="entry name" value="Ankyrin_rpt-contain_sf"/>
</dbReference>
<dbReference type="InterPro" id="IPR027417">
    <property type="entry name" value="P-loop_NTPase"/>
</dbReference>
<dbReference type="InterPro" id="IPR002110">
    <property type="entry name" value="Ankyrin_rpt"/>
</dbReference>
<dbReference type="OrthoDB" id="4772757at2759"/>
<dbReference type="STRING" id="94208.A0A2S4KYZ3"/>
<organism evidence="5 6">
    <name type="scientific">Tolypocladium paradoxum</name>
    <dbReference type="NCBI Taxonomy" id="94208"/>
    <lineage>
        <taxon>Eukaryota</taxon>
        <taxon>Fungi</taxon>
        <taxon>Dikarya</taxon>
        <taxon>Ascomycota</taxon>
        <taxon>Pezizomycotina</taxon>
        <taxon>Sordariomycetes</taxon>
        <taxon>Hypocreomycetidae</taxon>
        <taxon>Hypocreales</taxon>
        <taxon>Ophiocordycipitaceae</taxon>
        <taxon>Tolypocladium</taxon>
    </lineage>
</organism>
<dbReference type="Proteomes" id="UP000237481">
    <property type="component" value="Unassembled WGS sequence"/>
</dbReference>
<protein>
    <submittedName>
        <fullName evidence="5">Uncharacterized protein</fullName>
    </submittedName>
</protein>
<dbReference type="PANTHER" id="PTHR10039:SF10">
    <property type="entry name" value="NACHT DOMAIN-CONTAINING PROTEIN"/>
    <property type="match status" value="1"/>
</dbReference>
<dbReference type="AlphaFoldDB" id="A0A2S4KYZ3"/>
<dbReference type="Gene3D" id="3.40.50.300">
    <property type="entry name" value="P-loop containing nucleotide triphosphate hydrolases"/>
    <property type="match status" value="1"/>
</dbReference>
<evidence type="ECO:0000313" key="6">
    <source>
        <dbReference type="Proteomes" id="UP000237481"/>
    </source>
</evidence>
<dbReference type="Gene3D" id="1.25.40.20">
    <property type="entry name" value="Ankyrin repeat-containing domain"/>
    <property type="match status" value="1"/>
</dbReference>
<feature type="repeat" description="ANK" evidence="2">
    <location>
        <begin position="853"/>
        <end position="885"/>
    </location>
</feature>
<dbReference type="Pfam" id="PF00023">
    <property type="entry name" value="Ank"/>
    <property type="match status" value="1"/>
</dbReference>
<dbReference type="Pfam" id="PF24883">
    <property type="entry name" value="NPHP3_N"/>
    <property type="match status" value="1"/>
</dbReference>
<accession>A0A2S4KYZ3</accession>
<dbReference type="InterPro" id="IPR054471">
    <property type="entry name" value="GPIID_WHD"/>
</dbReference>
<dbReference type="InterPro" id="IPR056884">
    <property type="entry name" value="NPHP3-like_N"/>
</dbReference>
<dbReference type="EMBL" id="PKSG01000447">
    <property type="protein sequence ID" value="POR35411.1"/>
    <property type="molecule type" value="Genomic_DNA"/>
</dbReference>
<feature type="domain" description="GPI inositol-deacylase winged helix" evidence="3">
    <location>
        <begin position="471"/>
        <end position="554"/>
    </location>
</feature>
<gene>
    <name evidence="5" type="ORF">TPAR_04422</name>
</gene>
<dbReference type="PROSITE" id="PS50297">
    <property type="entry name" value="ANK_REP_REGION"/>
    <property type="match status" value="6"/>
</dbReference>
<dbReference type="SUPFAM" id="SSF48403">
    <property type="entry name" value="Ankyrin repeat"/>
    <property type="match status" value="1"/>
</dbReference>
<proteinExistence type="predicted"/>
<dbReference type="Pfam" id="PF22939">
    <property type="entry name" value="WHD_GPIID"/>
    <property type="match status" value="1"/>
</dbReference>
<sequence>MALALAKSAPLKPEIRLAQAVSEFEADLSVEQKDAFRDGRSKSYKSAPDAHDVMRVTAEFDRCPSHARLRCFGTRLMKFLNFVQQFAAAGDVIVGASQSLIACGVWTAVRLTLVSGFQQLASSLWDSDTGPYEADLNNWAKLIKQEAMTLGLRDQRSGLKILSIISNSEAERRRREAKLRVLNACSKYDHQTTWKEIRKGGNTTLFDQMPEYGHWKTREESCTLVCKGRLGSGKSVWLANILDDLNLHIHSARRPVAYFFCRHDISESLNAHTVISCLTRQLLGEVSDLTEAEKSLDATTPTLDFDKLLWLLKCALPSDAKPFFVLDGLDECEDGQRSQLIEKLVILQNNFALHICVSFRVEADDVVRLNLGLFANHSIMEIPKANPDINGFITAQLGSCLDSGRLAIGNPALILEIHDALLQGAQGMFLWVALQIESLCDAKTDEALRQALADLPRDLPETYSRVLRRSGERGKDYQRRALELITVARRPLTTEELREALSVVPGDATWNSAGLLNDVYSALACCGGLITVDEEELTVRLVHHSVKQFLLGEFEGSAGAIFTWETAERTMGNIVVTYLNYGVFETQVSRTAIPQMAADKVISKVMDSAIPSSRTRNLARVLLRASRQPDMDLGKAVFDARSKFSLPSVEEFRFYAYAKPHWLPLAWRVSEQPSSLPALSLRLLKREIDEETLLHMAATEGCEPVIKLLVNNSTDSEVKLSGQRSLFWAVQEGHEVVVRLLLDRGAELASRDHHGQMPLLLASEMGHEAIVRLLLDRGAELESRDFYNRTPLLLVAKTGHEAVVWLLLVRGAELESRDHHSRTPLSWAAEMGYEPVVRLLLDRCAELESRDFIGQTPLSRAAEMGHEAVVRLLLDRGAELESRDYLSRTPLYRAAAMGHKAVVRLLLDRGANRETRDKSGATPRSIAVKRGNIDAAILL</sequence>
<evidence type="ECO:0000259" key="3">
    <source>
        <dbReference type="Pfam" id="PF22939"/>
    </source>
</evidence>
<feature type="repeat" description="ANK" evidence="2">
    <location>
        <begin position="754"/>
        <end position="786"/>
    </location>
</feature>
<evidence type="ECO:0000313" key="5">
    <source>
        <dbReference type="EMBL" id="POR35411.1"/>
    </source>
</evidence>
<dbReference type="Pfam" id="PF12796">
    <property type="entry name" value="Ank_2"/>
    <property type="match status" value="3"/>
</dbReference>
<feature type="repeat" description="ANK" evidence="2">
    <location>
        <begin position="689"/>
        <end position="721"/>
    </location>
</feature>
<keyword evidence="1" id="KW-0677">Repeat</keyword>
<dbReference type="SMART" id="SM00248">
    <property type="entry name" value="ANK"/>
    <property type="match status" value="7"/>
</dbReference>
<dbReference type="PANTHER" id="PTHR10039">
    <property type="entry name" value="AMELOGENIN"/>
    <property type="match status" value="1"/>
</dbReference>